<dbReference type="STRING" id="292800.A4U99_11245"/>
<feature type="transmembrane region" description="Helical" evidence="9">
    <location>
        <begin position="444"/>
        <end position="464"/>
    </location>
</feature>
<gene>
    <name evidence="10" type="ORF">HMPREF0372_01208</name>
</gene>
<keyword evidence="7 9" id="KW-1133">Transmembrane helix</keyword>
<keyword evidence="4 9" id="KW-1003">Cell membrane</keyword>
<evidence type="ECO:0000256" key="9">
    <source>
        <dbReference type="RuleBase" id="RU363064"/>
    </source>
</evidence>
<dbReference type="NCBIfam" id="TIGR00835">
    <property type="entry name" value="agcS"/>
    <property type="match status" value="1"/>
</dbReference>
<comment type="similarity">
    <text evidence="2 9">Belongs to the alanine or glycine:cation symporter (AGCS) (TC 2.A.25) family.</text>
</comment>
<feature type="transmembrane region" description="Helical" evidence="9">
    <location>
        <begin position="376"/>
        <end position="395"/>
    </location>
</feature>
<evidence type="ECO:0000313" key="11">
    <source>
        <dbReference type="Proteomes" id="UP000004459"/>
    </source>
</evidence>
<feature type="transmembrane region" description="Helical" evidence="9">
    <location>
        <begin position="267"/>
        <end position="293"/>
    </location>
</feature>
<dbReference type="HOGENOM" id="CLU_539202_0_0_9"/>
<feature type="transmembrane region" description="Helical" evidence="9">
    <location>
        <begin position="41"/>
        <end position="60"/>
    </location>
</feature>
<feature type="transmembrane region" description="Helical" evidence="9">
    <location>
        <begin position="416"/>
        <end position="438"/>
    </location>
</feature>
<dbReference type="InterPro" id="IPR001463">
    <property type="entry name" value="Na/Ala_symport"/>
</dbReference>
<evidence type="ECO:0000256" key="6">
    <source>
        <dbReference type="ARBA" id="ARBA00022847"/>
    </source>
</evidence>
<evidence type="ECO:0000256" key="1">
    <source>
        <dbReference type="ARBA" id="ARBA00004651"/>
    </source>
</evidence>
<feature type="transmembrane region" description="Helical" evidence="9">
    <location>
        <begin position="173"/>
        <end position="193"/>
    </location>
</feature>
<sequence length="505" mass="54993">GRVDYFQTRPRHRIVKSKEMKREEYLRMINFGALLSNTSNFLYTYILIALLIFAGLYFTVRTRGVQFRLFPEALRVLGEKKKDGKDISSFQALMISTASRVGTGNIAGVANAIIAATVIGGYGAVFWMWLLALIGAASAFIESTLAQCYKEKHGDNWVGGPAYYIQKALGSRFFGVVFAVLLIACFAYGFNALQAYNAGSALQYYLPGYSKSVWPAVVGAALALLTGLCIFGGVRRISAITSGIVPVMAAIYIALGLFITVKNIGQVPYMLSMIVSQAFDPKAMFAGIGASCIMQGIKRGLYSNEAGMGSAPNAAAAADVSHPVKQGLVQMLSVFIDTILICSTTAFMLLLSGVPIDAYSEGMNFVQAAVHSQVGPFGPLFITVSIFLFAFSSLVGNYYYTESNFRFIRDSKTGLLVFRLTCVAAIFIGAQMSFSMVWDLADVLMGLMALVNLVAILLLGGKAIRVLRDYQKQRRAGKNPVYRYDEVGVGSPEIWNEAHAKKWED</sequence>
<dbReference type="EMBL" id="AGCK01000086">
    <property type="protein sequence ID" value="EHM53013.1"/>
    <property type="molecule type" value="Genomic_DNA"/>
</dbReference>
<feature type="transmembrane region" description="Helical" evidence="9">
    <location>
        <begin position="213"/>
        <end position="231"/>
    </location>
</feature>
<dbReference type="GO" id="GO:0005886">
    <property type="term" value="C:plasma membrane"/>
    <property type="evidence" value="ECO:0007669"/>
    <property type="project" value="UniProtKB-SubCell"/>
</dbReference>
<keyword evidence="8 9" id="KW-0472">Membrane</keyword>
<feature type="transmembrane region" description="Helical" evidence="9">
    <location>
        <begin position="243"/>
        <end position="261"/>
    </location>
</feature>
<dbReference type="PRINTS" id="PR00175">
    <property type="entry name" value="NAALASMPORT"/>
</dbReference>
<keyword evidence="6 9" id="KW-0769">Symport</keyword>
<feature type="transmembrane region" description="Helical" evidence="9">
    <location>
        <begin position="334"/>
        <end position="356"/>
    </location>
</feature>
<dbReference type="PANTHER" id="PTHR30330">
    <property type="entry name" value="AGSS FAMILY TRANSPORTER, SODIUM-ALANINE"/>
    <property type="match status" value="1"/>
</dbReference>
<evidence type="ECO:0000313" key="10">
    <source>
        <dbReference type="EMBL" id="EHM53013.1"/>
    </source>
</evidence>
<evidence type="ECO:0000256" key="4">
    <source>
        <dbReference type="ARBA" id="ARBA00022475"/>
    </source>
</evidence>
<feature type="transmembrane region" description="Helical" evidence="9">
    <location>
        <begin position="101"/>
        <end position="120"/>
    </location>
</feature>
<proteinExistence type="inferred from homology"/>
<dbReference type="Pfam" id="PF01235">
    <property type="entry name" value="Na_Ala_symp"/>
    <property type="match status" value="1"/>
</dbReference>
<dbReference type="Gene3D" id="1.20.1740.10">
    <property type="entry name" value="Amino acid/polyamine transporter I"/>
    <property type="match status" value="1"/>
</dbReference>
<comment type="caution">
    <text evidence="10">The sequence shown here is derived from an EMBL/GenBank/DDBJ whole genome shotgun (WGS) entry which is preliminary data.</text>
</comment>
<dbReference type="FunFam" id="1.20.1740.10:FF:000004">
    <property type="entry name" value="Sodium:alanine symporter family protein"/>
    <property type="match status" value="1"/>
</dbReference>
<protein>
    <submittedName>
        <fullName evidence="10">Amino acid carrier protein</fullName>
    </submittedName>
</protein>
<feature type="non-terminal residue" evidence="10">
    <location>
        <position position="1"/>
    </location>
</feature>
<dbReference type="PROSITE" id="PS00873">
    <property type="entry name" value="NA_ALANINE_SYMP"/>
    <property type="match status" value="1"/>
</dbReference>
<evidence type="ECO:0000256" key="2">
    <source>
        <dbReference type="ARBA" id="ARBA00009261"/>
    </source>
</evidence>
<keyword evidence="3 9" id="KW-0813">Transport</keyword>
<dbReference type="PATRIC" id="fig|411475.3.peg.1046"/>
<evidence type="ECO:0000256" key="5">
    <source>
        <dbReference type="ARBA" id="ARBA00022692"/>
    </source>
</evidence>
<keyword evidence="5 9" id="KW-0812">Transmembrane</keyword>
<evidence type="ECO:0000256" key="3">
    <source>
        <dbReference type="ARBA" id="ARBA00022448"/>
    </source>
</evidence>
<dbReference type="AlphaFoldDB" id="G9YNY0"/>
<dbReference type="GO" id="GO:0005283">
    <property type="term" value="F:amino acid:sodium symporter activity"/>
    <property type="evidence" value="ECO:0007669"/>
    <property type="project" value="InterPro"/>
</dbReference>
<dbReference type="Proteomes" id="UP000004459">
    <property type="component" value="Unassembled WGS sequence"/>
</dbReference>
<organism evidence="10 11">
    <name type="scientific">Flavonifractor plautii ATCC 29863</name>
    <dbReference type="NCBI Taxonomy" id="411475"/>
    <lineage>
        <taxon>Bacteria</taxon>
        <taxon>Bacillati</taxon>
        <taxon>Bacillota</taxon>
        <taxon>Clostridia</taxon>
        <taxon>Eubacteriales</taxon>
        <taxon>Oscillospiraceae</taxon>
        <taxon>Flavonifractor</taxon>
    </lineage>
</organism>
<comment type="subcellular location">
    <subcellularLocation>
        <location evidence="1 9">Cell membrane</location>
        <topology evidence="1 9">Multi-pass membrane protein</topology>
    </subcellularLocation>
</comment>
<reference evidence="10 11" key="1">
    <citation type="submission" date="2011-08" db="EMBL/GenBank/DDBJ databases">
        <authorList>
            <person name="Weinstock G."/>
            <person name="Sodergren E."/>
            <person name="Clifton S."/>
            <person name="Fulton L."/>
            <person name="Fulton B."/>
            <person name="Courtney L."/>
            <person name="Fronick C."/>
            <person name="Harrison M."/>
            <person name="Strong C."/>
            <person name="Farmer C."/>
            <person name="Delahaunty K."/>
            <person name="Markovic C."/>
            <person name="Hall O."/>
            <person name="Minx P."/>
            <person name="Tomlinson C."/>
            <person name="Mitreva M."/>
            <person name="Hou S."/>
            <person name="Chen J."/>
            <person name="Wollam A."/>
            <person name="Pepin K.H."/>
            <person name="Johnson M."/>
            <person name="Bhonagiri V."/>
            <person name="Zhang X."/>
            <person name="Suruliraj S."/>
            <person name="Warren W."/>
            <person name="Chinwalla A."/>
            <person name="Mardis E.R."/>
            <person name="Wilson R.K."/>
        </authorList>
    </citation>
    <scope>NUCLEOTIDE SEQUENCE [LARGE SCALE GENOMIC DNA]</scope>
    <source>
        <strain evidence="10 11">ATCC 29863</strain>
    </source>
</reference>
<feature type="transmembrane region" description="Helical" evidence="9">
    <location>
        <begin position="126"/>
        <end position="145"/>
    </location>
</feature>
<dbReference type="PANTHER" id="PTHR30330:SF1">
    <property type="entry name" value="AMINO-ACID CARRIER PROTEIN ALST"/>
    <property type="match status" value="1"/>
</dbReference>
<evidence type="ECO:0000256" key="7">
    <source>
        <dbReference type="ARBA" id="ARBA00022989"/>
    </source>
</evidence>
<evidence type="ECO:0000256" key="8">
    <source>
        <dbReference type="ARBA" id="ARBA00023136"/>
    </source>
</evidence>
<name>G9YNY0_FLAPL</name>
<accession>G9YNY0</accession>